<feature type="non-terminal residue" evidence="1">
    <location>
        <position position="40"/>
    </location>
</feature>
<organism evidence="1">
    <name type="scientific">marine sediment metagenome</name>
    <dbReference type="NCBI Taxonomy" id="412755"/>
    <lineage>
        <taxon>unclassified sequences</taxon>
        <taxon>metagenomes</taxon>
        <taxon>ecological metagenomes</taxon>
    </lineage>
</organism>
<name>X1SUD7_9ZZZZ</name>
<evidence type="ECO:0000313" key="1">
    <source>
        <dbReference type="EMBL" id="GAI96687.1"/>
    </source>
</evidence>
<accession>X1SUD7</accession>
<protein>
    <submittedName>
        <fullName evidence="1">Uncharacterized protein</fullName>
    </submittedName>
</protein>
<proteinExistence type="predicted"/>
<dbReference type="AlphaFoldDB" id="X1SUD7"/>
<comment type="caution">
    <text evidence="1">The sequence shown here is derived from an EMBL/GenBank/DDBJ whole genome shotgun (WGS) entry which is preliminary data.</text>
</comment>
<gene>
    <name evidence="1" type="ORF">S12H4_33215</name>
</gene>
<reference evidence="1" key="1">
    <citation type="journal article" date="2014" name="Front. Microbiol.">
        <title>High frequency of phylogenetically diverse reductive dehalogenase-homologous genes in deep subseafloor sedimentary metagenomes.</title>
        <authorList>
            <person name="Kawai M."/>
            <person name="Futagami T."/>
            <person name="Toyoda A."/>
            <person name="Takaki Y."/>
            <person name="Nishi S."/>
            <person name="Hori S."/>
            <person name="Arai W."/>
            <person name="Tsubouchi T."/>
            <person name="Morono Y."/>
            <person name="Uchiyama I."/>
            <person name="Ito T."/>
            <person name="Fujiyama A."/>
            <person name="Inagaki F."/>
            <person name="Takami H."/>
        </authorList>
    </citation>
    <scope>NUCLEOTIDE SEQUENCE</scope>
    <source>
        <strain evidence="1">Expedition CK06-06</strain>
    </source>
</reference>
<dbReference type="EMBL" id="BARW01019558">
    <property type="protein sequence ID" value="GAI96687.1"/>
    <property type="molecule type" value="Genomic_DNA"/>
</dbReference>
<sequence>MGSDKPHSGQVCPTYLVHTAVLFQYVTETYPEVETVAIAM</sequence>